<comment type="similarity">
    <text evidence="2">Belongs to the peptidase M1 family.</text>
</comment>
<dbReference type="InterPro" id="IPR027268">
    <property type="entry name" value="Peptidase_M4/M1_CTD_sf"/>
</dbReference>
<keyword evidence="3 13" id="KW-0031">Aminopeptidase</keyword>
<dbReference type="InterPro" id="IPR014782">
    <property type="entry name" value="Peptidase_M1_dom"/>
</dbReference>
<evidence type="ECO:0000259" key="11">
    <source>
        <dbReference type="Pfam" id="PF17432"/>
    </source>
</evidence>
<evidence type="ECO:0000256" key="8">
    <source>
        <dbReference type="ARBA" id="ARBA00023049"/>
    </source>
</evidence>
<feature type="domain" description="Aminopeptidase N-like N-terminal" evidence="12">
    <location>
        <begin position="77"/>
        <end position="157"/>
    </location>
</feature>
<dbReference type="InterPro" id="IPR001930">
    <property type="entry name" value="Peptidase_M1"/>
</dbReference>
<dbReference type="Gene3D" id="1.25.50.10">
    <property type="entry name" value="Peptidase M1, alanyl aminopeptidase, C-terminal domain"/>
    <property type="match status" value="1"/>
</dbReference>
<dbReference type="InterPro" id="IPR042097">
    <property type="entry name" value="Aminopeptidase_N-like_N_sf"/>
</dbReference>
<name>A0ABQ7JE33_9APIC</name>
<keyword evidence="4" id="KW-0645">Protease</keyword>
<dbReference type="Gene3D" id="2.60.40.1840">
    <property type="match status" value="1"/>
</dbReference>
<dbReference type="SUPFAM" id="SSF55486">
    <property type="entry name" value="Metalloproteases ('zincins'), catalytic domain"/>
    <property type="match status" value="1"/>
</dbReference>
<dbReference type="PANTHER" id="PTHR46322:SF1">
    <property type="entry name" value="PUROMYCIN-SENSITIVE AMINOPEPTIDASE"/>
    <property type="match status" value="1"/>
</dbReference>
<keyword evidence="14" id="KW-1185">Reference proteome</keyword>
<dbReference type="InterPro" id="IPR024601">
    <property type="entry name" value="Peptidase_M1_pepN_C"/>
</dbReference>
<evidence type="ECO:0000256" key="5">
    <source>
        <dbReference type="ARBA" id="ARBA00022723"/>
    </source>
</evidence>
<evidence type="ECO:0000313" key="14">
    <source>
        <dbReference type="Proteomes" id="UP000823046"/>
    </source>
</evidence>
<comment type="cofactor">
    <cofactor evidence="1">
        <name>Zn(2+)</name>
        <dbReference type="ChEBI" id="CHEBI:29105"/>
    </cofactor>
</comment>
<dbReference type="Pfam" id="PF11940">
    <property type="entry name" value="DUF3458"/>
    <property type="match status" value="1"/>
</dbReference>
<protein>
    <submittedName>
        <fullName evidence="13">Aminopeptidase n</fullName>
    </submittedName>
</protein>
<dbReference type="InterPro" id="IPR045357">
    <property type="entry name" value="Aminopeptidase_N-like_N"/>
</dbReference>
<evidence type="ECO:0000256" key="6">
    <source>
        <dbReference type="ARBA" id="ARBA00022801"/>
    </source>
</evidence>
<dbReference type="InterPro" id="IPR012779">
    <property type="entry name" value="Peptidase_M1_pepN"/>
</dbReference>
<feature type="domain" description="Peptidase M1 alanyl aminopeptidase Ig-like fold" evidence="10">
    <location>
        <begin position="415"/>
        <end position="508"/>
    </location>
</feature>
<dbReference type="InterPro" id="IPR037144">
    <property type="entry name" value="Peptidase_M1_pepN_C_sf"/>
</dbReference>
<dbReference type="Gene3D" id="3.30.2010.30">
    <property type="match status" value="1"/>
</dbReference>
<sequence length="836" mass="96013">MSAVSDLVLHGENLSLLTVKVDGQKLVLNEHYLHEEANEQLRIFHSALPKEAQKEFIVETTNLLESLLSYFILLLCLGLYASNGMLCTHCEPTGFRRITFSLDRPDVMSSFYARLTGSSSKYPILLSNGNKVDHGTLSDGTQHYAVFEDPFPKPSYLFALVAGNLVNKTSHFVTKSGRPVELHIFADKENIEKLQWAMDSLKQSMKWDEDVFNLEYDLDTFNIVAVNDFNMGAMENKGLNIFNTAALLASPKITTDMSYEKIRAIVAHEYFHNWTGNRVTCRDWFQLTLKEGLTIFRDQLFSETVGNAAIARIQQVMDLRSSQFLEDSSRMVHPIRPDSYWSIDNFYTKTVYMKGAEVIRMYYTLVGPEGFKKGMKLYIDRFDGQAVTCDDFRNAMADANRRNFSQFERWYSQKGTPSVEVVKQAYNPENYTYRITLKQKRPDKVPLLSTDALHIPMKFGLIGRQSRVDLIPTQILEVCKEEQTFIFDSIHEEPVASLFRDFSAPVKLLFNRSTEDLLFLMNYDSNAFVRWDSAQSILSQEIFAALKKLEEGKPLQRMESSIIEAFRRLVAHPMEDYSLLAYILHTPELSSLAAPLEIVNPDLLHEAQLFCKTQLATCLQNEVQSLYESLTREALVMDSTSFSISKASVDRRRLRNELLSYIAFSKSKDADSICRRHFDLATTLTDKIGGLIALSHCSVDNFDEALSAFYNFAEGEPLLIDKWFAMQAATDRHDTVLRVEQLQKHPDFTFTNPNRLRSLYLVFAANMKYLHQKDGRGYKLMEDSIQKVDAFNSKMAAELARNFSRWKRFDPHRQKLMKDVLERLLQTPTLSKDTLE</sequence>
<dbReference type="Gene3D" id="2.60.40.1730">
    <property type="entry name" value="tricorn interacting facor f3 domain"/>
    <property type="match status" value="1"/>
</dbReference>
<feature type="non-terminal residue" evidence="13">
    <location>
        <position position="836"/>
    </location>
</feature>
<evidence type="ECO:0000313" key="13">
    <source>
        <dbReference type="EMBL" id="KAF8822229.1"/>
    </source>
</evidence>
<dbReference type="Pfam" id="PF17900">
    <property type="entry name" value="Peptidase_M1_N"/>
    <property type="match status" value="1"/>
</dbReference>
<evidence type="ECO:0000259" key="9">
    <source>
        <dbReference type="Pfam" id="PF01433"/>
    </source>
</evidence>
<dbReference type="EMBL" id="JADAQX010000071">
    <property type="protein sequence ID" value="KAF8822229.1"/>
    <property type="molecule type" value="Genomic_DNA"/>
</dbReference>
<dbReference type="Pfam" id="PF01433">
    <property type="entry name" value="Peptidase_M1"/>
    <property type="match status" value="1"/>
</dbReference>
<feature type="domain" description="Peptidase M1 membrane alanine aminopeptidase" evidence="9">
    <location>
        <begin position="196"/>
        <end position="410"/>
    </location>
</feature>
<dbReference type="Proteomes" id="UP000823046">
    <property type="component" value="Unassembled WGS sequence"/>
</dbReference>
<dbReference type="PANTHER" id="PTHR46322">
    <property type="entry name" value="PUROMYCIN-SENSITIVE AMINOPEPTIDASE"/>
    <property type="match status" value="1"/>
</dbReference>
<keyword evidence="8" id="KW-0482">Metalloprotease</keyword>
<dbReference type="SUPFAM" id="SSF63737">
    <property type="entry name" value="Leukotriene A4 hydrolase N-terminal domain"/>
    <property type="match status" value="1"/>
</dbReference>
<keyword evidence="7" id="KW-0862">Zinc</keyword>
<dbReference type="CDD" id="cd09600">
    <property type="entry name" value="M1_APN"/>
    <property type="match status" value="1"/>
</dbReference>
<keyword evidence="6" id="KW-0378">Hydrolase</keyword>
<evidence type="ECO:0000256" key="4">
    <source>
        <dbReference type="ARBA" id="ARBA00022670"/>
    </source>
</evidence>
<dbReference type="InterPro" id="IPR035414">
    <property type="entry name" value="Peptidase_M1_pepN_Ig-like"/>
</dbReference>
<keyword evidence="5" id="KW-0479">Metal-binding</keyword>
<evidence type="ECO:0000259" key="12">
    <source>
        <dbReference type="Pfam" id="PF17900"/>
    </source>
</evidence>
<proteinExistence type="inferred from homology"/>
<dbReference type="Pfam" id="PF17432">
    <property type="entry name" value="DUF3458_C"/>
    <property type="match status" value="1"/>
</dbReference>
<dbReference type="NCBIfam" id="TIGR02414">
    <property type="entry name" value="pepN_proteo"/>
    <property type="match status" value="1"/>
</dbReference>
<evidence type="ECO:0000259" key="10">
    <source>
        <dbReference type="Pfam" id="PF11940"/>
    </source>
</evidence>
<feature type="domain" description="Peptidase M1 alanyl aminopeptidase C-terminal" evidence="11">
    <location>
        <begin position="515"/>
        <end position="836"/>
    </location>
</feature>
<reference evidence="13 14" key="1">
    <citation type="journal article" date="2020" name="bioRxiv">
        <title>Metabolic contributions of an alphaproteobacterial endosymbiont in the apicomplexan Cardiosporidium cionae.</title>
        <authorList>
            <person name="Hunter E.S."/>
            <person name="Paight C.J."/>
            <person name="Lane C.E."/>
        </authorList>
    </citation>
    <scope>NUCLEOTIDE SEQUENCE [LARGE SCALE GENOMIC DNA]</scope>
    <source>
        <strain evidence="13">ESH_2018</strain>
    </source>
</reference>
<evidence type="ECO:0000256" key="7">
    <source>
        <dbReference type="ARBA" id="ARBA00022833"/>
    </source>
</evidence>
<organism evidence="13 14">
    <name type="scientific">Cardiosporidium cionae</name>
    <dbReference type="NCBI Taxonomy" id="476202"/>
    <lineage>
        <taxon>Eukaryota</taxon>
        <taxon>Sar</taxon>
        <taxon>Alveolata</taxon>
        <taxon>Apicomplexa</taxon>
        <taxon>Aconoidasida</taxon>
        <taxon>Nephromycida</taxon>
        <taxon>Cardiosporidium</taxon>
    </lineage>
</organism>
<dbReference type="PRINTS" id="PR00756">
    <property type="entry name" value="ALADIPTASE"/>
</dbReference>
<dbReference type="Gene3D" id="1.10.390.10">
    <property type="entry name" value="Neutral Protease Domain 2"/>
    <property type="match status" value="1"/>
</dbReference>
<dbReference type="InterPro" id="IPR038438">
    <property type="entry name" value="PepN_Ig-like_sf"/>
</dbReference>
<gene>
    <name evidence="13" type="ORF">IE077_000761</name>
</gene>
<comment type="caution">
    <text evidence="13">The sequence shown here is derived from an EMBL/GenBank/DDBJ whole genome shotgun (WGS) entry which is preliminary data.</text>
</comment>
<accession>A0ABQ7JE33</accession>
<dbReference type="GO" id="GO:0004177">
    <property type="term" value="F:aminopeptidase activity"/>
    <property type="evidence" value="ECO:0007669"/>
    <property type="project" value="UniProtKB-KW"/>
</dbReference>
<evidence type="ECO:0000256" key="3">
    <source>
        <dbReference type="ARBA" id="ARBA00022438"/>
    </source>
</evidence>
<evidence type="ECO:0000256" key="2">
    <source>
        <dbReference type="ARBA" id="ARBA00010136"/>
    </source>
</evidence>
<evidence type="ECO:0000256" key="1">
    <source>
        <dbReference type="ARBA" id="ARBA00001947"/>
    </source>
</evidence>